<dbReference type="GO" id="GO:0005829">
    <property type="term" value="C:cytosol"/>
    <property type="evidence" value="ECO:0007669"/>
    <property type="project" value="TreeGrafter"/>
</dbReference>
<dbReference type="EC" id="2.7.11.1" evidence="1"/>
<keyword evidence="4" id="KW-0418">Kinase</keyword>
<dbReference type="Proteomes" id="UP000449547">
    <property type="component" value="Unassembled WGS sequence"/>
</dbReference>
<evidence type="ECO:0000313" key="9">
    <source>
        <dbReference type="Proteomes" id="UP000449547"/>
    </source>
</evidence>
<dbReference type="GeneID" id="54783498"/>
<dbReference type="EMBL" id="SWFT01000149">
    <property type="protein sequence ID" value="KAA8897994.1"/>
    <property type="molecule type" value="Genomic_DNA"/>
</dbReference>
<dbReference type="InterPro" id="IPR011009">
    <property type="entry name" value="Kinase-like_dom_sf"/>
</dbReference>
<proteinExistence type="predicted"/>
<dbReference type="GO" id="GO:0000045">
    <property type="term" value="P:autophagosome assembly"/>
    <property type="evidence" value="ECO:0007669"/>
    <property type="project" value="TreeGrafter"/>
</dbReference>
<dbReference type="Pfam" id="PF00069">
    <property type="entry name" value="Pkinase"/>
    <property type="match status" value="1"/>
</dbReference>
<keyword evidence="9" id="KW-1185">Reference proteome</keyword>
<dbReference type="SUPFAM" id="SSF56112">
    <property type="entry name" value="Protein kinase-like (PK-like)"/>
    <property type="match status" value="1"/>
</dbReference>
<keyword evidence="5" id="KW-0067">ATP-binding</keyword>
<protein>
    <recommendedName>
        <fullName evidence="1">non-specific serine/threonine protein kinase</fullName>
        <ecNumber evidence="1">2.7.11.1</ecNumber>
    </recommendedName>
</protein>
<evidence type="ECO:0000256" key="5">
    <source>
        <dbReference type="ARBA" id="ARBA00022840"/>
    </source>
</evidence>
<evidence type="ECO:0000256" key="2">
    <source>
        <dbReference type="ARBA" id="ARBA00022679"/>
    </source>
</evidence>
<evidence type="ECO:0000256" key="4">
    <source>
        <dbReference type="ARBA" id="ARBA00022777"/>
    </source>
</evidence>
<dbReference type="SMART" id="SM00220">
    <property type="entry name" value="S_TKc"/>
    <property type="match status" value="1"/>
</dbReference>
<dbReference type="OMA" id="FTIEHEI"/>
<feature type="region of interest" description="Disordered" evidence="6">
    <location>
        <begin position="1"/>
        <end position="34"/>
    </location>
</feature>
<dbReference type="Gene3D" id="1.10.510.10">
    <property type="entry name" value="Transferase(Phosphotransferase) domain 1"/>
    <property type="match status" value="1"/>
</dbReference>
<dbReference type="PROSITE" id="PS50011">
    <property type="entry name" value="PROTEIN_KINASE_DOM"/>
    <property type="match status" value="1"/>
</dbReference>
<dbReference type="PANTHER" id="PTHR24348">
    <property type="entry name" value="SERINE/THREONINE-PROTEIN KINASE UNC-51-RELATED"/>
    <property type="match status" value="1"/>
</dbReference>
<dbReference type="OrthoDB" id="4062651at2759"/>
<keyword evidence="2" id="KW-0808">Transferase</keyword>
<dbReference type="GO" id="GO:0016020">
    <property type="term" value="C:membrane"/>
    <property type="evidence" value="ECO:0007669"/>
    <property type="project" value="TreeGrafter"/>
</dbReference>
<name>A0A642UFE9_DIURU</name>
<dbReference type="GO" id="GO:0004674">
    <property type="term" value="F:protein serine/threonine kinase activity"/>
    <property type="evidence" value="ECO:0007669"/>
    <property type="project" value="UniProtKB-EC"/>
</dbReference>
<evidence type="ECO:0000313" key="8">
    <source>
        <dbReference type="EMBL" id="KAA8897994.1"/>
    </source>
</evidence>
<dbReference type="AlphaFoldDB" id="A0A642UFE9"/>
<feature type="domain" description="Protein kinase" evidence="7">
    <location>
        <begin position="44"/>
        <end position="356"/>
    </location>
</feature>
<dbReference type="GO" id="GO:0000407">
    <property type="term" value="C:phagophore assembly site"/>
    <property type="evidence" value="ECO:0007669"/>
    <property type="project" value="TreeGrafter"/>
</dbReference>
<gene>
    <name evidence="8" type="ORF">DIURU_004847</name>
</gene>
<evidence type="ECO:0000256" key="3">
    <source>
        <dbReference type="ARBA" id="ARBA00022741"/>
    </source>
</evidence>
<sequence>MCAPSPSPRVPEESPAAPAEDTPTPSEPSSREPRAKVVNVDYFKSSSKPIYEGANGIIYRGTDAAKSQKLTLKRVKHRPQETDDEYRRLFDREYNIMANCCNRNVITVVDRAVLTDSDDEVLVLPYFAKGDLLGYMCDVRRFQHQIPPHVLDSVFKQVLKGTKYLHDQGIVHRDLKPENFLIDDSGIIKISDFGYALDLKGQFPYMHDHSNDVFVGTPSFKAPELFIWEADVESNQFDLEAFIPRIKNDPELLKRLDYWSLGIIYIQMISMKVPWDEAKVDNYAYSKYAENYPRSPGSVKQVLSKLNDKYERFSGNPGLSLFKEIHYDSRPYILGLLNPDPVKRARIADVLESKWIAGTWAKPAELLQKPSTKSSY</sequence>
<organism evidence="8 9">
    <name type="scientific">Diutina rugosa</name>
    <name type="common">Yeast</name>
    <name type="synonym">Candida rugosa</name>
    <dbReference type="NCBI Taxonomy" id="5481"/>
    <lineage>
        <taxon>Eukaryota</taxon>
        <taxon>Fungi</taxon>
        <taxon>Dikarya</taxon>
        <taxon>Ascomycota</taxon>
        <taxon>Saccharomycotina</taxon>
        <taxon>Pichiomycetes</taxon>
        <taxon>Debaryomycetaceae</taxon>
        <taxon>Diutina</taxon>
    </lineage>
</organism>
<dbReference type="PANTHER" id="PTHR24348:SF22">
    <property type="entry name" value="NON-SPECIFIC SERINE_THREONINE PROTEIN KINASE"/>
    <property type="match status" value="1"/>
</dbReference>
<evidence type="ECO:0000256" key="1">
    <source>
        <dbReference type="ARBA" id="ARBA00012513"/>
    </source>
</evidence>
<dbReference type="VEuPathDB" id="FungiDB:DIURU_004847"/>
<dbReference type="GO" id="GO:0005776">
    <property type="term" value="C:autophagosome"/>
    <property type="evidence" value="ECO:0007669"/>
    <property type="project" value="TreeGrafter"/>
</dbReference>
<evidence type="ECO:0000259" key="7">
    <source>
        <dbReference type="PROSITE" id="PS50011"/>
    </source>
</evidence>
<dbReference type="InterPro" id="IPR000719">
    <property type="entry name" value="Prot_kinase_dom"/>
</dbReference>
<dbReference type="GO" id="GO:0010506">
    <property type="term" value="P:regulation of autophagy"/>
    <property type="evidence" value="ECO:0007669"/>
    <property type="project" value="InterPro"/>
</dbReference>
<dbReference type="RefSeq" id="XP_034010251.1">
    <property type="nucleotide sequence ID" value="XM_034157765.1"/>
</dbReference>
<dbReference type="InterPro" id="IPR045269">
    <property type="entry name" value="Atg1-like"/>
</dbReference>
<keyword evidence="3" id="KW-0547">Nucleotide-binding</keyword>
<dbReference type="PROSITE" id="PS00108">
    <property type="entry name" value="PROTEIN_KINASE_ST"/>
    <property type="match status" value="1"/>
</dbReference>
<comment type="caution">
    <text evidence="8">The sequence shown here is derived from an EMBL/GenBank/DDBJ whole genome shotgun (WGS) entry which is preliminary data.</text>
</comment>
<dbReference type="GO" id="GO:0005524">
    <property type="term" value="F:ATP binding"/>
    <property type="evidence" value="ECO:0007669"/>
    <property type="project" value="UniProtKB-KW"/>
</dbReference>
<dbReference type="InterPro" id="IPR008271">
    <property type="entry name" value="Ser/Thr_kinase_AS"/>
</dbReference>
<reference evidence="8 9" key="1">
    <citation type="submission" date="2019-07" db="EMBL/GenBank/DDBJ databases">
        <title>Genome assembly of two rare yeast pathogens: Diutina rugosa and Trichomonascus ciferrii.</title>
        <authorList>
            <person name="Mixao V."/>
            <person name="Saus E."/>
            <person name="Hansen A."/>
            <person name="Lass-Flor C."/>
            <person name="Gabaldon T."/>
        </authorList>
    </citation>
    <scope>NUCLEOTIDE SEQUENCE [LARGE SCALE GENOMIC DNA]</scope>
    <source>
        <strain evidence="8 9">CBS 613</strain>
    </source>
</reference>
<accession>A0A642UFE9</accession>
<feature type="compositionally biased region" description="Low complexity" evidence="6">
    <location>
        <begin position="13"/>
        <end position="28"/>
    </location>
</feature>
<evidence type="ECO:0000256" key="6">
    <source>
        <dbReference type="SAM" id="MobiDB-lite"/>
    </source>
</evidence>